<sequence length="284" mass="30433">MSFDLSKALRDAAGRLSHAGVPSPYVDARLLASHLLGRDPMQLGMVEVPPVFEAAFVRHFGEMVARRAAREPLQHILGEAPFGPLTLKVGPGVFIPRPETEVLADWAVRSLLSHGPDAPVVVDLCTGSGALALYIAHYFPSAQVHAVELSESALTYTRENAHGGGVVVHRGDVTAADTLAELNGEVDMVVTNPPYVPESPDLDPEVYWDPHMAVFSGESGMDLIEAFIPTLTRLLKTGGLLGIEHDDSTSRQVQDVLAASGAFSEIAVLKDLTGRSRFVTARRA</sequence>
<dbReference type="InterPro" id="IPR002052">
    <property type="entry name" value="DNA_methylase_N6_adenine_CS"/>
</dbReference>
<feature type="domain" description="Methyltransferase small" evidence="6">
    <location>
        <begin position="105"/>
        <end position="196"/>
    </location>
</feature>
<keyword evidence="9" id="KW-1185">Reference proteome</keyword>
<comment type="similarity">
    <text evidence="5">Belongs to the protein N5-glutamine methyltransferase family. PrmC subfamily.</text>
</comment>
<dbReference type="InterPro" id="IPR019874">
    <property type="entry name" value="RF_methyltr_PrmC"/>
</dbReference>
<evidence type="ECO:0000313" key="9">
    <source>
        <dbReference type="Proteomes" id="UP000296352"/>
    </source>
</evidence>
<dbReference type="PROSITE" id="PS00092">
    <property type="entry name" value="N6_MTASE"/>
    <property type="match status" value="1"/>
</dbReference>
<dbReference type="GO" id="GO:0032259">
    <property type="term" value="P:methylation"/>
    <property type="evidence" value="ECO:0007669"/>
    <property type="project" value="UniProtKB-KW"/>
</dbReference>
<dbReference type="EMBL" id="CP039247">
    <property type="protein sequence ID" value="QCB28239.1"/>
    <property type="molecule type" value="Genomic_DNA"/>
</dbReference>
<dbReference type="NCBIfam" id="TIGR03534">
    <property type="entry name" value="RF_mod_PrmC"/>
    <property type="match status" value="1"/>
</dbReference>
<dbReference type="OrthoDB" id="9800643at2"/>
<dbReference type="AlphaFoldDB" id="A0A4P7QFD6"/>
<dbReference type="EC" id="2.1.1.297" evidence="5"/>
<evidence type="ECO:0000259" key="6">
    <source>
        <dbReference type="Pfam" id="PF05175"/>
    </source>
</evidence>
<gene>
    <name evidence="5 8" type="primary">prmC</name>
    <name evidence="8" type="ORF">CENDO_04750</name>
</gene>
<dbReference type="Pfam" id="PF05175">
    <property type="entry name" value="MTS"/>
    <property type="match status" value="1"/>
</dbReference>
<comment type="caution">
    <text evidence="5">Lacks conserved residue(s) required for the propagation of feature annotation.</text>
</comment>
<dbReference type="SUPFAM" id="SSF53335">
    <property type="entry name" value="S-adenosyl-L-methionine-dependent methyltransferases"/>
    <property type="match status" value="1"/>
</dbReference>
<dbReference type="CDD" id="cd02440">
    <property type="entry name" value="AdoMet_MTases"/>
    <property type="match status" value="1"/>
</dbReference>
<dbReference type="Gene3D" id="1.10.8.10">
    <property type="entry name" value="DNA helicase RuvA subunit, C-terminal domain"/>
    <property type="match status" value="1"/>
</dbReference>
<comment type="function">
    <text evidence="5">Methylates the class 1 translation termination release factors RF1/PrfA and RF2/PrfB on the glutamine residue of the universally conserved GGQ motif.</text>
</comment>
<accession>A0A4P7QFD6</accession>
<dbReference type="Gene3D" id="3.40.50.150">
    <property type="entry name" value="Vaccinia Virus protein VP39"/>
    <property type="match status" value="1"/>
</dbReference>
<dbReference type="GO" id="GO:0102559">
    <property type="term" value="F:peptide chain release factor N(5)-glutamine methyltransferase activity"/>
    <property type="evidence" value="ECO:0007669"/>
    <property type="project" value="UniProtKB-EC"/>
</dbReference>
<dbReference type="NCBIfam" id="TIGR00536">
    <property type="entry name" value="hemK_fam"/>
    <property type="match status" value="1"/>
</dbReference>
<dbReference type="GO" id="GO:0003676">
    <property type="term" value="F:nucleic acid binding"/>
    <property type="evidence" value="ECO:0007669"/>
    <property type="project" value="InterPro"/>
</dbReference>
<dbReference type="KEGG" id="cee:CENDO_04750"/>
<protein>
    <recommendedName>
        <fullName evidence="5">Release factor glutamine methyltransferase</fullName>
        <shortName evidence="5">RF MTase</shortName>
        <ecNumber evidence="5">2.1.1.297</ecNumber>
    </recommendedName>
    <alternativeName>
        <fullName evidence="5">N5-glutamine methyltransferase PrmC</fullName>
    </alternativeName>
    <alternativeName>
        <fullName evidence="5">Protein-(glutamine-N5) MTase PrmC</fullName>
    </alternativeName>
    <alternativeName>
        <fullName evidence="5">Protein-glutamine N-methyltransferase PrmC</fullName>
    </alternativeName>
</protein>
<evidence type="ECO:0000256" key="3">
    <source>
        <dbReference type="ARBA" id="ARBA00022691"/>
    </source>
</evidence>
<dbReference type="InterPro" id="IPR050320">
    <property type="entry name" value="N5-glutamine_MTase"/>
</dbReference>
<reference evidence="8 9" key="1">
    <citation type="submission" date="2019-04" db="EMBL/GenBank/DDBJ databases">
        <title>Corynebacterium endometrii sp. nov., isolated from the uterus of a cow with endometritis.</title>
        <authorList>
            <person name="Ballas P."/>
            <person name="Ruckert C."/>
            <person name="Wagener K."/>
            <person name="Drillich M."/>
            <person name="Kaempfer P."/>
            <person name="Busse H.-J."/>
            <person name="Ehling-Schulz M."/>
        </authorList>
    </citation>
    <scope>NUCLEOTIDE SEQUENCE [LARGE SCALE GENOMIC DNA]</scope>
    <source>
        <strain evidence="8 9">LMM-1653</strain>
    </source>
</reference>
<dbReference type="InterPro" id="IPR040758">
    <property type="entry name" value="PrmC_N"/>
</dbReference>
<keyword evidence="1 5" id="KW-0489">Methyltransferase</keyword>
<feature type="binding site" evidence="5">
    <location>
        <position position="148"/>
    </location>
    <ligand>
        <name>S-adenosyl-L-methionine</name>
        <dbReference type="ChEBI" id="CHEBI:59789"/>
    </ligand>
</feature>
<feature type="domain" description="Release factor glutamine methyltransferase N-terminal" evidence="7">
    <location>
        <begin position="8"/>
        <end position="78"/>
    </location>
</feature>
<name>A0A4P7QFD6_9CORY</name>
<dbReference type="HAMAP" id="MF_02126">
    <property type="entry name" value="RF_methyltr_PrmC"/>
    <property type="match status" value="1"/>
</dbReference>
<dbReference type="RefSeq" id="WP_136141004.1">
    <property type="nucleotide sequence ID" value="NZ_CP039247.1"/>
</dbReference>
<dbReference type="InterPro" id="IPR029063">
    <property type="entry name" value="SAM-dependent_MTases_sf"/>
</dbReference>
<evidence type="ECO:0000256" key="4">
    <source>
        <dbReference type="ARBA" id="ARBA00048391"/>
    </source>
</evidence>
<evidence type="ECO:0000256" key="1">
    <source>
        <dbReference type="ARBA" id="ARBA00022603"/>
    </source>
</evidence>
<evidence type="ECO:0000313" key="8">
    <source>
        <dbReference type="EMBL" id="QCB28239.1"/>
    </source>
</evidence>
<evidence type="ECO:0000256" key="5">
    <source>
        <dbReference type="HAMAP-Rule" id="MF_02126"/>
    </source>
</evidence>
<organism evidence="8 9">
    <name type="scientific">Corynebacterium endometrii</name>
    <dbReference type="NCBI Taxonomy" id="2488819"/>
    <lineage>
        <taxon>Bacteria</taxon>
        <taxon>Bacillati</taxon>
        <taxon>Actinomycetota</taxon>
        <taxon>Actinomycetes</taxon>
        <taxon>Mycobacteriales</taxon>
        <taxon>Corynebacteriaceae</taxon>
        <taxon>Corynebacterium</taxon>
    </lineage>
</organism>
<dbReference type="Pfam" id="PF17827">
    <property type="entry name" value="PrmC_N"/>
    <property type="match status" value="1"/>
</dbReference>
<evidence type="ECO:0000259" key="7">
    <source>
        <dbReference type="Pfam" id="PF17827"/>
    </source>
</evidence>
<dbReference type="PANTHER" id="PTHR18895:SF74">
    <property type="entry name" value="MTRF1L RELEASE FACTOR GLUTAMINE METHYLTRANSFERASE"/>
    <property type="match status" value="1"/>
</dbReference>
<dbReference type="InterPro" id="IPR004556">
    <property type="entry name" value="HemK-like"/>
</dbReference>
<dbReference type="Proteomes" id="UP000296352">
    <property type="component" value="Chromosome"/>
</dbReference>
<dbReference type="PANTHER" id="PTHR18895">
    <property type="entry name" value="HEMK METHYLTRANSFERASE"/>
    <property type="match status" value="1"/>
</dbReference>
<keyword evidence="3 5" id="KW-0949">S-adenosyl-L-methionine</keyword>
<dbReference type="InterPro" id="IPR007848">
    <property type="entry name" value="Small_mtfrase_dom"/>
</dbReference>
<feature type="binding site" evidence="5">
    <location>
        <begin position="192"/>
        <end position="195"/>
    </location>
    <ligand>
        <name>substrate</name>
    </ligand>
</feature>
<keyword evidence="2 5" id="KW-0808">Transferase</keyword>
<evidence type="ECO:0000256" key="2">
    <source>
        <dbReference type="ARBA" id="ARBA00022679"/>
    </source>
</evidence>
<feature type="binding site" evidence="5">
    <location>
        <position position="192"/>
    </location>
    <ligand>
        <name>S-adenosyl-L-methionine</name>
        <dbReference type="ChEBI" id="CHEBI:59789"/>
    </ligand>
</feature>
<proteinExistence type="inferred from homology"/>
<comment type="catalytic activity">
    <reaction evidence="4 5">
        <text>L-glutaminyl-[peptide chain release factor] + S-adenosyl-L-methionine = N(5)-methyl-L-glutaminyl-[peptide chain release factor] + S-adenosyl-L-homocysteine + H(+)</text>
        <dbReference type="Rhea" id="RHEA:42896"/>
        <dbReference type="Rhea" id="RHEA-COMP:10271"/>
        <dbReference type="Rhea" id="RHEA-COMP:10272"/>
        <dbReference type="ChEBI" id="CHEBI:15378"/>
        <dbReference type="ChEBI" id="CHEBI:30011"/>
        <dbReference type="ChEBI" id="CHEBI:57856"/>
        <dbReference type="ChEBI" id="CHEBI:59789"/>
        <dbReference type="ChEBI" id="CHEBI:61891"/>
        <dbReference type="EC" id="2.1.1.297"/>
    </reaction>
</comment>